<evidence type="ECO:0000259" key="1">
    <source>
        <dbReference type="Pfam" id="PF03205"/>
    </source>
</evidence>
<feature type="non-terminal residue" evidence="3">
    <location>
        <position position="211"/>
    </location>
</feature>
<name>A0A0F9GC54_9ZZZZ</name>
<comment type="caution">
    <text evidence="3">The sequence shown here is derived from an EMBL/GenBank/DDBJ whole genome shotgun (WGS) entry which is preliminary data.</text>
</comment>
<protein>
    <submittedName>
        <fullName evidence="3">Uncharacterized protein</fullName>
    </submittedName>
</protein>
<gene>
    <name evidence="3" type="ORF">LCGC14_1846040</name>
</gene>
<dbReference type="AlphaFoldDB" id="A0A0F9GC54"/>
<feature type="domain" description="Molybdopterin-guanine dinucleotide biosynthesis protein B (MobB)" evidence="1">
    <location>
        <begin position="5"/>
        <end position="111"/>
    </location>
</feature>
<evidence type="ECO:0000313" key="3">
    <source>
        <dbReference type="EMBL" id="KKL96278.1"/>
    </source>
</evidence>
<dbReference type="InterPro" id="IPR027417">
    <property type="entry name" value="P-loop_NTPase"/>
</dbReference>
<dbReference type="InterPro" id="IPR025877">
    <property type="entry name" value="MobA-like_NTP_Trfase"/>
</dbReference>
<dbReference type="GO" id="GO:0005525">
    <property type="term" value="F:GTP binding"/>
    <property type="evidence" value="ECO:0007669"/>
    <property type="project" value="InterPro"/>
</dbReference>
<feature type="domain" description="MobA-like NTP transferase" evidence="2">
    <location>
        <begin position="173"/>
        <end position="208"/>
    </location>
</feature>
<dbReference type="SUPFAM" id="SSF52540">
    <property type="entry name" value="P-loop containing nucleoside triphosphate hydrolases"/>
    <property type="match status" value="1"/>
</dbReference>
<proteinExistence type="predicted"/>
<dbReference type="GO" id="GO:0006777">
    <property type="term" value="P:Mo-molybdopterin cofactor biosynthetic process"/>
    <property type="evidence" value="ECO:0007669"/>
    <property type="project" value="InterPro"/>
</dbReference>
<dbReference type="PANTHER" id="PTHR40072">
    <property type="entry name" value="MOLYBDOPTERIN-GUANINE DINUCLEOTIDE BIOSYNTHESIS ADAPTER PROTEIN-RELATED"/>
    <property type="match status" value="1"/>
</dbReference>
<dbReference type="PANTHER" id="PTHR40072:SF1">
    <property type="entry name" value="MOLYBDOPTERIN-GUANINE DINUCLEOTIDE BIOSYNTHESIS ADAPTER PROTEIN"/>
    <property type="match status" value="1"/>
</dbReference>
<dbReference type="NCBIfam" id="TIGR00176">
    <property type="entry name" value="mobB"/>
    <property type="match status" value="1"/>
</dbReference>
<dbReference type="GO" id="GO:0016779">
    <property type="term" value="F:nucleotidyltransferase activity"/>
    <property type="evidence" value="ECO:0007669"/>
    <property type="project" value="UniProtKB-ARBA"/>
</dbReference>
<dbReference type="Gene3D" id="3.40.50.300">
    <property type="entry name" value="P-loop containing nucleotide triphosphate hydrolases"/>
    <property type="match status" value="1"/>
</dbReference>
<dbReference type="Gene3D" id="3.90.550.10">
    <property type="entry name" value="Spore Coat Polysaccharide Biosynthesis Protein SpsA, Chain A"/>
    <property type="match status" value="1"/>
</dbReference>
<dbReference type="InterPro" id="IPR004435">
    <property type="entry name" value="MobB_dom"/>
</dbReference>
<dbReference type="Pfam" id="PF12804">
    <property type="entry name" value="NTP_transf_3"/>
    <property type="match status" value="1"/>
</dbReference>
<accession>A0A0F9GC54</accession>
<organism evidence="3">
    <name type="scientific">marine sediment metagenome</name>
    <dbReference type="NCBI Taxonomy" id="412755"/>
    <lineage>
        <taxon>unclassified sequences</taxon>
        <taxon>metagenomes</taxon>
        <taxon>ecological metagenomes</taxon>
    </lineage>
</organism>
<dbReference type="EMBL" id="LAZR01018474">
    <property type="protein sequence ID" value="KKL96278.1"/>
    <property type="molecule type" value="Genomic_DNA"/>
</dbReference>
<evidence type="ECO:0000259" key="2">
    <source>
        <dbReference type="Pfam" id="PF12804"/>
    </source>
</evidence>
<dbReference type="InterPro" id="IPR029044">
    <property type="entry name" value="Nucleotide-diphossugar_trans"/>
</dbReference>
<sequence length="211" mass="21604">MVSPILCVVGSSGSGKTTLLERVVASLSAGGLTVGTIKHAHHGFDAGTEGKDSDRFAAAGARPGIVLGPEGLLVQGAPAEPSLVDAVATFCRGCDLVLVEGCKESPHDKVLLPGEGKAIEGLSSVRLVVGAGGDLPDGLAPRGAIDRDDVEGVTDWIRQWLDRRRRLAAGVVGAIMVGGKSRRMGADKAAMQVQGQSVLARLAELLAGRVQ</sequence>
<dbReference type="InterPro" id="IPR052539">
    <property type="entry name" value="MGD_biosynthesis_adapter"/>
</dbReference>
<reference evidence="3" key="1">
    <citation type="journal article" date="2015" name="Nature">
        <title>Complex archaea that bridge the gap between prokaryotes and eukaryotes.</title>
        <authorList>
            <person name="Spang A."/>
            <person name="Saw J.H."/>
            <person name="Jorgensen S.L."/>
            <person name="Zaremba-Niedzwiedzka K."/>
            <person name="Martijn J."/>
            <person name="Lind A.E."/>
            <person name="van Eijk R."/>
            <person name="Schleper C."/>
            <person name="Guy L."/>
            <person name="Ettema T.J."/>
        </authorList>
    </citation>
    <scope>NUCLEOTIDE SEQUENCE</scope>
</reference>
<dbReference type="Pfam" id="PF03205">
    <property type="entry name" value="MobB"/>
    <property type="match status" value="1"/>
</dbReference>
<dbReference type="CDD" id="cd03116">
    <property type="entry name" value="MobB"/>
    <property type="match status" value="1"/>
</dbReference>